<proteinExistence type="predicted"/>
<keyword evidence="3" id="KW-0808">Transferase</keyword>
<gene>
    <name evidence="3" type="ORF">E1283_18480</name>
</gene>
<keyword evidence="1" id="KW-0472">Membrane</keyword>
<dbReference type="EMBL" id="SMKI01000189">
    <property type="protein sequence ID" value="TDC73672.1"/>
    <property type="molecule type" value="Genomic_DNA"/>
</dbReference>
<dbReference type="OrthoDB" id="8206682at2"/>
<feature type="transmembrane region" description="Helical" evidence="1">
    <location>
        <begin position="200"/>
        <end position="220"/>
    </location>
</feature>
<feature type="transmembrane region" description="Helical" evidence="1">
    <location>
        <begin position="89"/>
        <end position="108"/>
    </location>
</feature>
<feature type="transmembrane region" description="Helical" evidence="1">
    <location>
        <begin position="120"/>
        <end position="141"/>
    </location>
</feature>
<evidence type="ECO:0000256" key="1">
    <source>
        <dbReference type="SAM" id="Phobius"/>
    </source>
</evidence>
<evidence type="ECO:0000313" key="4">
    <source>
        <dbReference type="Proteomes" id="UP000295345"/>
    </source>
</evidence>
<dbReference type="Proteomes" id="UP000295345">
    <property type="component" value="Unassembled WGS sequence"/>
</dbReference>
<organism evidence="3 4">
    <name type="scientific">Streptomyces hainanensis</name>
    <dbReference type="NCBI Taxonomy" id="402648"/>
    <lineage>
        <taxon>Bacteria</taxon>
        <taxon>Bacillati</taxon>
        <taxon>Actinomycetota</taxon>
        <taxon>Actinomycetes</taxon>
        <taxon>Kitasatosporales</taxon>
        <taxon>Streptomycetaceae</taxon>
        <taxon>Streptomyces</taxon>
    </lineage>
</organism>
<feature type="transmembrane region" description="Helical" evidence="1">
    <location>
        <begin position="65"/>
        <end position="83"/>
    </location>
</feature>
<accession>A0A4R4TET2</accession>
<feature type="transmembrane region" description="Helical" evidence="1">
    <location>
        <begin position="270"/>
        <end position="293"/>
    </location>
</feature>
<keyword evidence="1" id="KW-0812">Transmembrane</keyword>
<evidence type="ECO:0000313" key="3">
    <source>
        <dbReference type="EMBL" id="TDC73672.1"/>
    </source>
</evidence>
<sequence length="339" mass="36434">MLVPTAVYVGTATVAVVVCLLVSVDRRVLGELGWALALQLWFLPLYLLLVLLTPLLLALYRRVGLWLLVVFVALAAVVDVLVFGPDIPVVGTANYLFVWGGMFLLGFAWHDGALRGIRPLLMIVVGAVAWVLLVTVGPFPISLIGVPGARIENDSPPSLALFSYALVAIGLLVLAEPAANRWLRNPRRWRRVSAGNRTTMGLYLWHMAPAMAAAAVIYPLGLFPDEAPGTGAWWLLRLAWVILLAALLVPLIVLVSLVPRPPARAARHQWGTGAWITLLVALGAVGYALEMYAIHGFAPSGHFPWHILLPFAAGVLLVVVACGRERRGATSVEGAGPVT</sequence>
<feature type="transmembrane region" description="Helical" evidence="1">
    <location>
        <begin position="232"/>
        <end position="258"/>
    </location>
</feature>
<keyword evidence="4" id="KW-1185">Reference proteome</keyword>
<keyword evidence="3" id="KW-0012">Acyltransferase</keyword>
<feature type="transmembrane region" description="Helical" evidence="1">
    <location>
        <begin position="36"/>
        <end position="58"/>
    </location>
</feature>
<dbReference type="Pfam" id="PF01757">
    <property type="entry name" value="Acyl_transf_3"/>
    <property type="match status" value="1"/>
</dbReference>
<feature type="transmembrane region" description="Helical" evidence="1">
    <location>
        <begin position="161"/>
        <end position="179"/>
    </location>
</feature>
<protein>
    <submittedName>
        <fullName evidence="3">Acyltransferase</fullName>
    </submittedName>
</protein>
<dbReference type="InterPro" id="IPR002656">
    <property type="entry name" value="Acyl_transf_3_dom"/>
</dbReference>
<dbReference type="GO" id="GO:0016747">
    <property type="term" value="F:acyltransferase activity, transferring groups other than amino-acyl groups"/>
    <property type="evidence" value="ECO:0007669"/>
    <property type="project" value="InterPro"/>
</dbReference>
<keyword evidence="1" id="KW-1133">Transmembrane helix</keyword>
<feature type="transmembrane region" description="Helical" evidence="1">
    <location>
        <begin position="305"/>
        <end position="323"/>
    </location>
</feature>
<name>A0A4R4TET2_9ACTN</name>
<feature type="transmembrane region" description="Helical" evidence="1">
    <location>
        <begin position="7"/>
        <end position="24"/>
    </location>
</feature>
<evidence type="ECO:0000259" key="2">
    <source>
        <dbReference type="Pfam" id="PF01757"/>
    </source>
</evidence>
<comment type="caution">
    <text evidence="3">The sequence shown here is derived from an EMBL/GenBank/DDBJ whole genome shotgun (WGS) entry which is preliminary data.</text>
</comment>
<feature type="domain" description="Acyltransferase 3" evidence="2">
    <location>
        <begin position="8"/>
        <end position="250"/>
    </location>
</feature>
<dbReference type="AlphaFoldDB" id="A0A4R4TET2"/>
<reference evidence="3 4" key="1">
    <citation type="submission" date="2019-03" db="EMBL/GenBank/DDBJ databases">
        <title>Draft genome sequences of novel Actinobacteria.</title>
        <authorList>
            <person name="Sahin N."/>
            <person name="Ay H."/>
            <person name="Saygin H."/>
        </authorList>
    </citation>
    <scope>NUCLEOTIDE SEQUENCE [LARGE SCALE GENOMIC DNA]</scope>
    <source>
        <strain evidence="3 4">DSM 41900</strain>
    </source>
</reference>